<dbReference type="RefSeq" id="WP_213945408.1">
    <property type="nucleotide sequence ID" value="NZ_JAHBGI010000002.1"/>
</dbReference>
<name>A0AAP2G4J0_9BACT</name>
<proteinExistence type="predicted"/>
<dbReference type="EMBL" id="JAHCMY010000005">
    <property type="protein sequence ID" value="MBS9524555.1"/>
    <property type="molecule type" value="Genomic_DNA"/>
</dbReference>
<sequence length="155" mass="17825">MMKKYIYLMLMGIMALTTSCFENYEERYLFTDQRIEFQEAVVRNNAPGRDYPLLPTQALGEAGYQVNMFGEQLPQPVNLEFRVDAEASNAIEGVHYTLPNDNFFEIEANSSFGEVLVERLEFDEEEDQIVLVLELVGNEQVEASYNHKRIGVVLN</sequence>
<keyword evidence="2" id="KW-1185">Reference proteome</keyword>
<dbReference type="Proteomes" id="UP001319104">
    <property type="component" value="Unassembled WGS sequence"/>
</dbReference>
<reference evidence="1 2" key="1">
    <citation type="submission" date="2021-05" db="EMBL/GenBank/DDBJ databases">
        <authorList>
            <person name="Zhang Z.D."/>
            <person name="Osman G."/>
        </authorList>
    </citation>
    <scope>NUCLEOTIDE SEQUENCE [LARGE SCALE GENOMIC DNA]</scope>
    <source>
        <strain evidence="1 2">KCTC 32217</strain>
    </source>
</reference>
<gene>
    <name evidence="1" type="ORF">KI659_11060</name>
</gene>
<dbReference type="AlphaFoldDB" id="A0AAP2G4J0"/>
<protein>
    <submittedName>
        <fullName evidence="1">DUF4843 domain-containing protein</fullName>
    </submittedName>
</protein>
<evidence type="ECO:0000313" key="2">
    <source>
        <dbReference type="Proteomes" id="UP001319104"/>
    </source>
</evidence>
<dbReference type="PROSITE" id="PS51257">
    <property type="entry name" value="PROKAR_LIPOPROTEIN"/>
    <property type="match status" value="1"/>
</dbReference>
<comment type="caution">
    <text evidence="1">The sequence shown here is derived from an EMBL/GenBank/DDBJ whole genome shotgun (WGS) entry which is preliminary data.</text>
</comment>
<accession>A0AAP2G4J0</accession>
<evidence type="ECO:0000313" key="1">
    <source>
        <dbReference type="EMBL" id="MBS9524555.1"/>
    </source>
</evidence>
<organism evidence="1 2">
    <name type="scientific">Litoribacter ruber</name>
    <dbReference type="NCBI Taxonomy" id="702568"/>
    <lineage>
        <taxon>Bacteria</taxon>
        <taxon>Pseudomonadati</taxon>
        <taxon>Bacteroidota</taxon>
        <taxon>Cytophagia</taxon>
        <taxon>Cytophagales</taxon>
        <taxon>Cyclobacteriaceae</taxon>
        <taxon>Litoribacter</taxon>
    </lineage>
</organism>